<protein>
    <recommendedName>
        <fullName evidence="4">DUF4252 domain-containing protein</fullName>
    </recommendedName>
</protein>
<evidence type="ECO:0000256" key="1">
    <source>
        <dbReference type="SAM" id="SignalP"/>
    </source>
</evidence>
<evidence type="ECO:0000313" key="2">
    <source>
        <dbReference type="EMBL" id="OAB25260.1"/>
    </source>
</evidence>
<gene>
    <name evidence="2" type="ORF">FBFR_14805</name>
</gene>
<accession>A0A167U509</accession>
<evidence type="ECO:0008006" key="4">
    <source>
        <dbReference type="Google" id="ProtNLM"/>
    </source>
</evidence>
<name>A0A167U509_9FLAO</name>
<reference evidence="2 3" key="1">
    <citation type="submission" date="2016-03" db="EMBL/GenBank/DDBJ databases">
        <title>Draft genome sequence of Flavobacterium fryxellicola DSM 16209.</title>
        <authorList>
            <person name="Shin S.-K."/>
            <person name="Yi H."/>
        </authorList>
    </citation>
    <scope>NUCLEOTIDE SEQUENCE [LARGE SCALE GENOMIC DNA]</scope>
    <source>
        <strain evidence="2 3">DSM 16209</strain>
    </source>
</reference>
<sequence>MNLVVKSIILVLFTFCTTSITAQVTKSNDKTPQVLEVKSFIAAMKAAEQNSRATYSQAKYLENLLSDVQQTIYFDSGQVKSYGEKPSSLITNTNSLNGILTSAINSGDIEIVTIKISNNVDLATPIDLSVFSNFSKLNYIYIVSNVSTTDISILKLIKNINPRYHVFYKIDKSE</sequence>
<dbReference type="Proteomes" id="UP000077164">
    <property type="component" value="Unassembled WGS sequence"/>
</dbReference>
<feature type="signal peptide" evidence="1">
    <location>
        <begin position="1"/>
        <end position="22"/>
    </location>
</feature>
<dbReference type="EMBL" id="LVJE01000047">
    <property type="protein sequence ID" value="OAB25260.1"/>
    <property type="molecule type" value="Genomic_DNA"/>
</dbReference>
<keyword evidence="3" id="KW-1185">Reference proteome</keyword>
<feature type="chain" id="PRO_5007892845" description="DUF4252 domain-containing protein" evidence="1">
    <location>
        <begin position="23"/>
        <end position="174"/>
    </location>
</feature>
<organism evidence="2 3">
    <name type="scientific">Flavobacterium fryxellicola</name>
    <dbReference type="NCBI Taxonomy" id="249352"/>
    <lineage>
        <taxon>Bacteria</taxon>
        <taxon>Pseudomonadati</taxon>
        <taxon>Bacteroidota</taxon>
        <taxon>Flavobacteriia</taxon>
        <taxon>Flavobacteriales</taxon>
        <taxon>Flavobacteriaceae</taxon>
        <taxon>Flavobacterium</taxon>
    </lineage>
</organism>
<comment type="caution">
    <text evidence="2">The sequence shown here is derived from an EMBL/GenBank/DDBJ whole genome shotgun (WGS) entry which is preliminary data.</text>
</comment>
<keyword evidence="1" id="KW-0732">Signal</keyword>
<evidence type="ECO:0000313" key="3">
    <source>
        <dbReference type="Proteomes" id="UP000077164"/>
    </source>
</evidence>
<proteinExistence type="predicted"/>
<dbReference type="AlphaFoldDB" id="A0A167U509"/>